<evidence type="ECO:0000313" key="1">
    <source>
        <dbReference type="EMBL" id="TKR92877.1"/>
    </source>
</evidence>
<comment type="caution">
    <text evidence="1">The sequence shown here is derived from an EMBL/GenBank/DDBJ whole genome shotgun (WGS) entry which is preliminary data.</text>
</comment>
<sequence>MKTGTITGCNWHQTPQSQSDNRLFFQGALFLIDSIYLHSSILLWPTNRFGTQTQAIEDRSIKSACD</sequence>
<gene>
    <name evidence="1" type="ORF">L596_007445</name>
</gene>
<keyword evidence="2" id="KW-1185">Reference proteome</keyword>
<accession>A0A4U5P9A1</accession>
<name>A0A4U5P9A1_STECR</name>
<dbReference type="Proteomes" id="UP000298663">
    <property type="component" value="Unassembled WGS sequence"/>
</dbReference>
<reference evidence="1 2" key="1">
    <citation type="journal article" date="2015" name="Genome Biol.">
        <title>Comparative genomics of Steinernema reveals deeply conserved gene regulatory networks.</title>
        <authorList>
            <person name="Dillman A.R."/>
            <person name="Macchietto M."/>
            <person name="Porter C.F."/>
            <person name="Rogers A."/>
            <person name="Williams B."/>
            <person name="Antoshechkin I."/>
            <person name="Lee M.M."/>
            <person name="Goodwin Z."/>
            <person name="Lu X."/>
            <person name="Lewis E.E."/>
            <person name="Goodrich-Blair H."/>
            <person name="Stock S.P."/>
            <person name="Adams B.J."/>
            <person name="Sternberg P.W."/>
            <person name="Mortazavi A."/>
        </authorList>
    </citation>
    <scope>NUCLEOTIDE SEQUENCE [LARGE SCALE GENOMIC DNA]</scope>
    <source>
        <strain evidence="1 2">ALL</strain>
    </source>
</reference>
<evidence type="ECO:0000313" key="2">
    <source>
        <dbReference type="Proteomes" id="UP000298663"/>
    </source>
</evidence>
<protein>
    <submittedName>
        <fullName evidence="1">Uncharacterized protein</fullName>
    </submittedName>
</protein>
<dbReference type="EMBL" id="AZBU02000002">
    <property type="protein sequence ID" value="TKR92877.1"/>
    <property type="molecule type" value="Genomic_DNA"/>
</dbReference>
<organism evidence="1 2">
    <name type="scientific">Steinernema carpocapsae</name>
    <name type="common">Entomopathogenic nematode</name>
    <dbReference type="NCBI Taxonomy" id="34508"/>
    <lineage>
        <taxon>Eukaryota</taxon>
        <taxon>Metazoa</taxon>
        <taxon>Ecdysozoa</taxon>
        <taxon>Nematoda</taxon>
        <taxon>Chromadorea</taxon>
        <taxon>Rhabditida</taxon>
        <taxon>Tylenchina</taxon>
        <taxon>Panagrolaimomorpha</taxon>
        <taxon>Strongyloidoidea</taxon>
        <taxon>Steinernematidae</taxon>
        <taxon>Steinernema</taxon>
    </lineage>
</organism>
<reference evidence="1 2" key="2">
    <citation type="journal article" date="2019" name="G3 (Bethesda)">
        <title>Hybrid Assembly of the Genome of the Entomopathogenic Nematode Steinernema carpocapsae Identifies the X-Chromosome.</title>
        <authorList>
            <person name="Serra L."/>
            <person name="Macchietto M."/>
            <person name="Macias-Munoz A."/>
            <person name="McGill C.J."/>
            <person name="Rodriguez I.M."/>
            <person name="Rodriguez B."/>
            <person name="Murad R."/>
            <person name="Mortazavi A."/>
        </authorList>
    </citation>
    <scope>NUCLEOTIDE SEQUENCE [LARGE SCALE GENOMIC DNA]</scope>
    <source>
        <strain evidence="1 2">ALL</strain>
    </source>
</reference>
<proteinExistence type="predicted"/>
<dbReference type="AlphaFoldDB" id="A0A4U5P9A1"/>